<protein>
    <submittedName>
        <fullName evidence="1">Uncharacterized protein</fullName>
    </submittedName>
</protein>
<sequence length="98" mass="10857">MIALNSSRPASAWRRMGAAQCSLGDILIMQSNASEATAILTGARSNFLKMRKRLGAAQCSQRLGVTLRRQCKYTEAENHLMHACDQFLDIGLEDSERI</sequence>
<dbReference type="Proteomes" id="UP000076532">
    <property type="component" value="Unassembled WGS sequence"/>
</dbReference>
<dbReference type="SUPFAM" id="SSF48452">
    <property type="entry name" value="TPR-like"/>
    <property type="match status" value="1"/>
</dbReference>
<gene>
    <name evidence="1" type="ORF">FIBSPDRAFT_79493</name>
</gene>
<proteinExistence type="predicted"/>
<dbReference type="OrthoDB" id="431454at2759"/>
<dbReference type="InterPro" id="IPR011990">
    <property type="entry name" value="TPR-like_helical_dom_sf"/>
</dbReference>
<organism evidence="1 2">
    <name type="scientific">Athelia psychrophila</name>
    <dbReference type="NCBI Taxonomy" id="1759441"/>
    <lineage>
        <taxon>Eukaryota</taxon>
        <taxon>Fungi</taxon>
        <taxon>Dikarya</taxon>
        <taxon>Basidiomycota</taxon>
        <taxon>Agaricomycotina</taxon>
        <taxon>Agaricomycetes</taxon>
        <taxon>Agaricomycetidae</taxon>
        <taxon>Atheliales</taxon>
        <taxon>Atheliaceae</taxon>
        <taxon>Athelia</taxon>
    </lineage>
</organism>
<accession>A0A166E8S0</accession>
<reference evidence="1 2" key="1">
    <citation type="journal article" date="2016" name="Mol. Biol. Evol.">
        <title>Comparative Genomics of Early-Diverging Mushroom-Forming Fungi Provides Insights into the Origins of Lignocellulose Decay Capabilities.</title>
        <authorList>
            <person name="Nagy L.G."/>
            <person name="Riley R."/>
            <person name="Tritt A."/>
            <person name="Adam C."/>
            <person name="Daum C."/>
            <person name="Floudas D."/>
            <person name="Sun H."/>
            <person name="Yadav J.S."/>
            <person name="Pangilinan J."/>
            <person name="Larsson K.H."/>
            <person name="Matsuura K."/>
            <person name="Barry K."/>
            <person name="Labutti K."/>
            <person name="Kuo R."/>
            <person name="Ohm R.A."/>
            <person name="Bhattacharya S.S."/>
            <person name="Shirouzu T."/>
            <person name="Yoshinaga Y."/>
            <person name="Martin F.M."/>
            <person name="Grigoriev I.V."/>
            <person name="Hibbett D.S."/>
        </authorList>
    </citation>
    <scope>NUCLEOTIDE SEQUENCE [LARGE SCALE GENOMIC DNA]</scope>
    <source>
        <strain evidence="1 2">CBS 109695</strain>
    </source>
</reference>
<keyword evidence="2" id="KW-1185">Reference proteome</keyword>
<dbReference type="AlphaFoldDB" id="A0A166E8S0"/>
<name>A0A166E8S0_9AGAM</name>
<dbReference type="STRING" id="436010.A0A166E8S0"/>
<evidence type="ECO:0000313" key="1">
    <source>
        <dbReference type="EMBL" id="KZP15514.1"/>
    </source>
</evidence>
<dbReference type="Gene3D" id="1.25.40.10">
    <property type="entry name" value="Tetratricopeptide repeat domain"/>
    <property type="match status" value="1"/>
</dbReference>
<dbReference type="EMBL" id="KV417603">
    <property type="protein sequence ID" value="KZP15514.1"/>
    <property type="molecule type" value="Genomic_DNA"/>
</dbReference>
<evidence type="ECO:0000313" key="2">
    <source>
        <dbReference type="Proteomes" id="UP000076532"/>
    </source>
</evidence>